<protein>
    <recommendedName>
        <fullName evidence="6">Ribosome production factor 1</fullName>
    </recommendedName>
    <alternativeName>
        <fullName evidence="8">Brix domain-containing protein 5</fullName>
    </alternativeName>
    <alternativeName>
        <fullName evidence="7">Ribosome biogenesis protein RPF1</fullName>
    </alternativeName>
</protein>
<comment type="subcellular location">
    <subcellularLocation>
        <location evidence="1">Nucleus</location>
        <location evidence="1">Nucleolus</location>
    </subcellularLocation>
</comment>
<evidence type="ECO:0000313" key="11">
    <source>
        <dbReference type="Ensembl" id="ENSANAP00000036624.1"/>
    </source>
</evidence>
<dbReference type="PROSITE" id="PS50833">
    <property type="entry name" value="BRIX"/>
    <property type="match status" value="1"/>
</dbReference>
<dbReference type="PANTHER" id="PTHR22734:SF3">
    <property type="entry name" value="RIBOSOME PRODUCTION FACTOR 1"/>
    <property type="match status" value="1"/>
</dbReference>
<evidence type="ECO:0000256" key="2">
    <source>
        <dbReference type="ARBA" id="ARBA00022517"/>
    </source>
</evidence>
<dbReference type="AlphaFoldDB" id="A0A2K5ETQ7"/>
<dbReference type="Proteomes" id="UP000233020">
    <property type="component" value="Unplaced"/>
</dbReference>
<evidence type="ECO:0000256" key="4">
    <source>
        <dbReference type="ARBA" id="ARBA00022730"/>
    </source>
</evidence>
<sequence length="344" mass="39158">TPGLKQSSHFRADTMVKSGDKSSGGKKSLERKAAAEELQEAAFAGDGATESEGQPPKAAAFPPGFSVSIKNEQRRHLIKFTRWKRQQQQKEKLAAKKKLNKEREALGDEAPPKPVPKTIDNQRVCDETTVDPNDEEVAYDEATDEFASYFNEQTSPKILITTSDRPHGRTLRLCEQLSTVTPNSHVYYRRGLALKKIIPQCITRDFTDLIVINEGRKTPNGLILSHLPNGPTAQTAHFKMSSVRLRKEIKRRGKDPTEHIPEIILNNFTTRLGHSIGRMFASLFPHNPQFIGRQFATFHNQRDYIFFRFHRYIFRSEKKVGIQELGPRFTLKLRSLQKGTFDSK</sequence>
<dbReference type="SUPFAM" id="SSF52954">
    <property type="entry name" value="Class II aaRS ABD-related"/>
    <property type="match status" value="1"/>
</dbReference>
<dbReference type="GO" id="GO:0042134">
    <property type="term" value="F:rRNA primary transcript binding"/>
    <property type="evidence" value="ECO:0007669"/>
    <property type="project" value="InterPro"/>
</dbReference>
<dbReference type="Gene3D" id="3.40.50.10480">
    <property type="entry name" value="Probable brix-domain ribosomal biogenesis protein"/>
    <property type="match status" value="1"/>
</dbReference>
<dbReference type="FunFam" id="3.40.50.10480:FF:000002">
    <property type="entry name" value="Ribosome production factor 1"/>
    <property type="match status" value="1"/>
</dbReference>
<evidence type="ECO:0000256" key="9">
    <source>
        <dbReference type="SAM" id="MobiDB-lite"/>
    </source>
</evidence>
<dbReference type="OMA" id="NDEEXRT"/>
<keyword evidence="4" id="KW-0694">RNA-binding</keyword>
<dbReference type="SMART" id="SM00879">
    <property type="entry name" value="Brix"/>
    <property type="match status" value="1"/>
</dbReference>
<evidence type="ECO:0000256" key="7">
    <source>
        <dbReference type="ARBA" id="ARBA00042600"/>
    </source>
</evidence>
<keyword evidence="12" id="KW-1185">Reference proteome</keyword>
<evidence type="ECO:0000256" key="1">
    <source>
        <dbReference type="ARBA" id="ARBA00004604"/>
    </source>
</evidence>
<keyword evidence="4" id="KW-0699">rRNA-binding</keyword>
<dbReference type="GeneTree" id="ENSGT00940000153231"/>
<evidence type="ECO:0000259" key="10">
    <source>
        <dbReference type="PROSITE" id="PS50833"/>
    </source>
</evidence>
<evidence type="ECO:0000256" key="6">
    <source>
        <dbReference type="ARBA" id="ARBA00040221"/>
    </source>
</evidence>
<dbReference type="GO" id="GO:0000470">
    <property type="term" value="P:maturation of LSU-rRNA"/>
    <property type="evidence" value="ECO:0007669"/>
    <property type="project" value="TreeGrafter"/>
</dbReference>
<feature type="compositionally biased region" description="Basic and acidic residues" evidence="9">
    <location>
        <begin position="10"/>
        <end position="20"/>
    </location>
</feature>
<dbReference type="InterPro" id="IPR007109">
    <property type="entry name" value="Brix"/>
</dbReference>
<name>A0A2K5ETQ7_AOTNA</name>
<reference evidence="11" key="1">
    <citation type="submission" date="2025-08" db="UniProtKB">
        <authorList>
            <consortium name="Ensembl"/>
        </authorList>
    </citation>
    <scope>IDENTIFICATION</scope>
</reference>
<dbReference type="InterPro" id="IPR044281">
    <property type="entry name" value="IMP4/RPF1"/>
</dbReference>
<dbReference type="GO" id="GO:0030687">
    <property type="term" value="C:preribosome, large subunit precursor"/>
    <property type="evidence" value="ECO:0007669"/>
    <property type="project" value="TreeGrafter"/>
</dbReference>
<evidence type="ECO:0000313" key="12">
    <source>
        <dbReference type="Proteomes" id="UP000233020"/>
    </source>
</evidence>
<dbReference type="STRING" id="37293.ENSANAP00000036624"/>
<evidence type="ECO:0000256" key="5">
    <source>
        <dbReference type="ARBA" id="ARBA00037314"/>
    </source>
</evidence>
<feature type="domain" description="Brix" evidence="10">
    <location>
        <begin position="156"/>
        <end position="342"/>
    </location>
</feature>
<keyword evidence="2" id="KW-0690">Ribosome biogenesis</keyword>
<dbReference type="Ensembl" id="ENSANAT00000054699.1">
    <property type="protein sequence ID" value="ENSANAP00000036624.1"/>
    <property type="gene ID" value="ENSANAG00000035829.1"/>
</dbReference>
<comment type="function">
    <text evidence="5">May be required for ribosome biogenesis.</text>
</comment>
<proteinExistence type="predicted"/>
<feature type="region of interest" description="Disordered" evidence="9">
    <location>
        <begin position="1"/>
        <end position="68"/>
    </location>
</feature>
<dbReference type="PANTHER" id="PTHR22734">
    <property type="entry name" value="U3 SMALL NUCLEOLAR RIBONUCLEOPROTEIN PROTEIN IMP4"/>
    <property type="match status" value="1"/>
</dbReference>
<dbReference type="GO" id="GO:0000460">
    <property type="term" value="P:maturation of 5.8S rRNA"/>
    <property type="evidence" value="ECO:0007669"/>
    <property type="project" value="TreeGrafter"/>
</dbReference>
<evidence type="ECO:0000256" key="8">
    <source>
        <dbReference type="ARBA" id="ARBA00043178"/>
    </source>
</evidence>
<reference evidence="11" key="2">
    <citation type="submission" date="2025-09" db="UniProtKB">
        <authorList>
            <consortium name="Ensembl"/>
        </authorList>
    </citation>
    <scope>IDENTIFICATION</scope>
</reference>
<evidence type="ECO:0000256" key="3">
    <source>
        <dbReference type="ARBA" id="ARBA00022552"/>
    </source>
</evidence>
<dbReference type="GO" id="GO:0005730">
    <property type="term" value="C:nucleolus"/>
    <property type="evidence" value="ECO:0007669"/>
    <property type="project" value="UniProtKB-SubCell"/>
</dbReference>
<dbReference type="Pfam" id="PF04427">
    <property type="entry name" value="Brix"/>
    <property type="match status" value="1"/>
</dbReference>
<accession>A0A2K5ETQ7</accession>
<organism evidence="11 12">
    <name type="scientific">Aotus nancymaae</name>
    <name type="common">Ma's night monkey</name>
    <dbReference type="NCBI Taxonomy" id="37293"/>
    <lineage>
        <taxon>Eukaryota</taxon>
        <taxon>Metazoa</taxon>
        <taxon>Chordata</taxon>
        <taxon>Craniata</taxon>
        <taxon>Vertebrata</taxon>
        <taxon>Euteleostomi</taxon>
        <taxon>Mammalia</taxon>
        <taxon>Eutheria</taxon>
        <taxon>Euarchontoglires</taxon>
        <taxon>Primates</taxon>
        <taxon>Haplorrhini</taxon>
        <taxon>Platyrrhini</taxon>
        <taxon>Aotidae</taxon>
        <taxon>Aotus</taxon>
    </lineage>
</organism>
<keyword evidence="3" id="KW-0698">rRNA processing</keyword>